<dbReference type="Proteomes" id="UP001333110">
    <property type="component" value="Unassembled WGS sequence"/>
</dbReference>
<evidence type="ECO:0008006" key="3">
    <source>
        <dbReference type="Google" id="ProtNLM"/>
    </source>
</evidence>
<name>A0AAN7NQI6_MYCAM</name>
<keyword evidence="2" id="KW-1185">Reference proteome</keyword>
<evidence type="ECO:0000313" key="1">
    <source>
        <dbReference type="EMBL" id="KAK4828654.1"/>
    </source>
</evidence>
<dbReference type="EMBL" id="JAUNZN010000001">
    <property type="protein sequence ID" value="KAK4828654.1"/>
    <property type="molecule type" value="Genomic_DNA"/>
</dbReference>
<accession>A0AAN7NQI6</accession>
<organism evidence="1 2">
    <name type="scientific">Mycteria americana</name>
    <name type="common">Wood stork</name>
    <dbReference type="NCBI Taxonomy" id="33587"/>
    <lineage>
        <taxon>Eukaryota</taxon>
        <taxon>Metazoa</taxon>
        <taxon>Chordata</taxon>
        <taxon>Craniata</taxon>
        <taxon>Vertebrata</taxon>
        <taxon>Euteleostomi</taxon>
        <taxon>Archelosauria</taxon>
        <taxon>Archosauria</taxon>
        <taxon>Dinosauria</taxon>
        <taxon>Saurischia</taxon>
        <taxon>Theropoda</taxon>
        <taxon>Coelurosauria</taxon>
        <taxon>Aves</taxon>
        <taxon>Neognathae</taxon>
        <taxon>Neoaves</taxon>
        <taxon>Aequornithes</taxon>
        <taxon>Ciconiiformes</taxon>
        <taxon>Ciconiidae</taxon>
        <taxon>Mycteria</taxon>
    </lineage>
</organism>
<gene>
    <name evidence="1" type="ORF">QYF61_000302</name>
</gene>
<reference evidence="1 2" key="1">
    <citation type="journal article" date="2023" name="J. Hered.">
        <title>Chromosome-level genome of the wood stork (Mycteria americana) provides insight into avian chromosome evolution.</title>
        <authorList>
            <person name="Flamio R. Jr."/>
            <person name="Ramstad K.M."/>
        </authorList>
    </citation>
    <scope>NUCLEOTIDE SEQUENCE [LARGE SCALE GENOMIC DNA]</scope>
    <source>
        <strain evidence="1">JAX WOST 10</strain>
    </source>
</reference>
<proteinExistence type="predicted"/>
<dbReference type="AlphaFoldDB" id="A0AAN7NQI6"/>
<protein>
    <recommendedName>
        <fullName evidence="3">Rna-directed dna polymerase from mobile element jockey-like</fullName>
    </recommendedName>
</protein>
<sequence length="209" mass="24314">MQRGRSQALFSDRTRGSGHKLKHRRFPLSIRKHFFTVRVTEHWCRLPREVVESSSLEIFKHCLDTVLAMGCRCPCLSRGVDQSLIQMSIYSADIMKFNKAKCKVLHRGQGSPKHKYRLDEEWIESSPEEKDLGLLVDEKLNMTWQCVFAAQKANCILGCIKRSQGRPHLEYCVQLWDPQHKKDMDLLEQVRRRATKMTGDWSTSPLKKG</sequence>
<evidence type="ECO:0000313" key="2">
    <source>
        <dbReference type="Proteomes" id="UP001333110"/>
    </source>
</evidence>
<comment type="caution">
    <text evidence="1">The sequence shown here is derived from an EMBL/GenBank/DDBJ whole genome shotgun (WGS) entry which is preliminary data.</text>
</comment>
<dbReference type="PANTHER" id="PTHR33332">
    <property type="entry name" value="REVERSE TRANSCRIPTASE DOMAIN-CONTAINING PROTEIN"/>
    <property type="match status" value="1"/>
</dbReference>